<evidence type="ECO:0000313" key="2">
    <source>
        <dbReference type="Proteomes" id="UP001500603"/>
    </source>
</evidence>
<keyword evidence="2" id="KW-1185">Reference proteome</keyword>
<accession>A0ABP9KUT7</accession>
<proteinExistence type="predicted"/>
<dbReference type="EMBL" id="BAABJM010000006">
    <property type="protein sequence ID" value="GAA5064277.1"/>
    <property type="molecule type" value="Genomic_DNA"/>
</dbReference>
<gene>
    <name evidence="1" type="ORF">GCM10023318_50060</name>
</gene>
<sequence length="178" mass="19456">MFFRVGLIPLRDGIACLGLCGDDLVVPRVEHPGGGMHGVGAAPPQFRLFGEFGVERVGGLAAPIRDVDLTQRVTGLVDGITHLHELLDDTGDRRRLATHQFLRVLGRTEFAFVDLTTGRVDPTIAEVVEILADTIRTDPTRRRRRLVEAGVDELSGLLGGRFDPVLDCVAYVIEDPHN</sequence>
<dbReference type="Proteomes" id="UP001500603">
    <property type="component" value="Unassembled WGS sequence"/>
</dbReference>
<reference evidence="2" key="1">
    <citation type="journal article" date="2019" name="Int. J. Syst. Evol. Microbiol.">
        <title>The Global Catalogue of Microorganisms (GCM) 10K type strain sequencing project: providing services to taxonomists for standard genome sequencing and annotation.</title>
        <authorList>
            <consortium name="The Broad Institute Genomics Platform"/>
            <consortium name="The Broad Institute Genome Sequencing Center for Infectious Disease"/>
            <person name="Wu L."/>
            <person name="Ma J."/>
        </authorList>
    </citation>
    <scope>NUCLEOTIDE SEQUENCE [LARGE SCALE GENOMIC DNA]</scope>
    <source>
        <strain evidence="2">JCM 18298</strain>
    </source>
</reference>
<protein>
    <submittedName>
        <fullName evidence="1">Uncharacterized protein</fullName>
    </submittedName>
</protein>
<organism evidence="1 2">
    <name type="scientific">Nocardia callitridis</name>
    <dbReference type="NCBI Taxonomy" id="648753"/>
    <lineage>
        <taxon>Bacteria</taxon>
        <taxon>Bacillati</taxon>
        <taxon>Actinomycetota</taxon>
        <taxon>Actinomycetes</taxon>
        <taxon>Mycobacteriales</taxon>
        <taxon>Nocardiaceae</taxon>
        <taxon>Nocardia</taxon>
    </lineage>
</organism>
<evidence type="ECO:0000313" key="1">
    <source>
        <dbReference type="EMBL" id="GAA5064277.1"/>
    </source>
</evidence>
<name>A0ABP9KUT7_9NOCA</name>
<comment type="caution">
    <text evidence="1">The sequence shown here is derived from an EMBL/GenBank/DDBJ whole genome shotgun (WGS) entry which is preliminary data.</text>
</comment>